<dbReference type="Proteomes" id="UP000326924">
    <property type="component" value="Unassembled WGS sequence"/>
</dbReference>
<gene>
    <name evidence="1" type="ORF">FN846DRAFT_893271</name>
</gene>
<evidence type="ECO:0000313" key="1">
    <source>
        <dbReference type="EMBL" id="KAA8896549.1"/>
    </source>
</evidence>
<dbReference type="EMBL" id="VXIS01000210">
    <property type="protein sequence ID" value="KAA8896549.1"/>
    <property type="molecule type" value="Genomic_DNA"/>
</dbReference>
<comment type="caution">
    <text evidence="1">The sequence shown here is derived from an EMBL/GenBank/DDBJ whole genome shotgun (WGS) entry which is preliminary data.</text>
</comment>
<name>A0A5J5EMI8_9PEZI</name>
<accession>A0A5J5EMI8</accession>
<proteinExistence type="predicted"/>
<organism evidence="1 2">
    <name type="scientific">Sphaerosporella brunnea</name>
    <dbReference type="NCBI Taxonomy" id="1250544"/>
    <lineage>
        <taxon>Eukaryota</taxon>
        <taxon>Fungi</taxon>
        <taxon>Dikarya</taxon>
        <taxon>Ascomycota</taxon>
        <taxon>Pezizomycotina</taxon>
        <taxon>Pezizomycetes</taxon>
        <taxon>Pezizales</taxon>
        <taxon>Pyronemataceae</taxon>
        <taxon>Sphaerosporella</taxon>
    </lineage>
</organism>
<sequence>MTEESPLYSTSPFQYTRRLVLHLEANGGGRDAYHRRTDVCDRIATHLTSIPPCMHTPCDRTTLSRQLRARNVSERMISLILSTIYRYTRPGRLHYPHSEEEHLRRVWPRKCSRKQPLTWDMIKEKLVHMAYELDSYELFTLEDDSHWERIEGGDGKRWGLLVRGLRMKPGGWKGKWTEEKKETLEVWKPPTGRRRNERPLGRAMICGWKEHERRRQLQRKEER</sequence>
<keyword evidence="2" id="KW-1185">Reference proteome</keyword>
<reference evidence="1 2" key="1">
    <citation type="submission" date="2019-09" db="EMBL/GenBank/DDBJ databases">
        <title>Draft genome of the ectomycorrhizal ascomycete Sphaerosporella brunnea.</title>
        <authorList>
            <consortium name="DOE Joint Genome Institute"/>
            <person name="Benucci G.M."/>
            <person name="Marozzi G."/>
            <person name="Antonielli L."/>
            <person name="Sanchez S."/>
            <person name="Marco P."/>
            <person name="Wang X."/>
            <person name="Falini L.B."/>
            <person name="Barry K."/>
            <person name="Haridas S."/>
            <person name="Lipzen A."/>
            <person name="Labutti K."/>
            <person name="Grigoriev I.V."/>
            <person name="Murat C."/>
            <person name="Martin F."/>
            <person name="Albertini E."/>
            <person name="Donnini D."/>
            <person name="Bonito G."/>
        </authorList>
    </citation>
    <scope>NUCLEOTIDE SEQUENCE [LARGE SCALE GENOMIC DNA]</scope>
    <source>
        <strain evidence="1 2">Sb_GMNB300</strain>
    </source>
</reference>
<protein>
    <submittedName>
        <fullName evidence="1">Uncharacterized protein</fullName>
    </submittedName>
</protein>
<evidence type="ECO:0000313" key="2">
    <source>
        <dbReference type="Proteomes" id="UP000326924"/>
    </source>
</evidence>
<dbReference type="AlphaFoldDB" id="A0A5J5EMI8"/>
<dbReference type="InParanoid" id="A0A5J5EMI8"/>